<reference evidence="1" key="1">
    <citation type="submission" date="2020-04" db="EMBL/GenBank/DDBJ databases">
        <authorList>
            <person name="Chiriac C."/>
            <person name="Salcher M."/>
            <person name="Ghai R."/>
            <person name="Kavagutti S V."/>
        </authorList>
    </citation>
    <scope>NUCLEOTIDE SEQUENCE</scope>
</reference>
<name>A0A6J5KVM5_9CAUD</name>
<sequence>MVEARAVEPGDIVELVVKMRQADIDELEAVGVQDFVKEIRSSVERSAFSYTFWVDGGLACIIGVVPAGGLFDPHGIPWMLGTDLVTVNQRALMRTCRPYIRQMLQAYPVLFNFVHADNHRAVRWLKCVGFTLQPAQPFGPLGAPFHRFDMKA</sequence>
<organism evidence="1">
    <name type="scientific">uncultured Caudovirales phage</name>
    <dbReference type="NCBI Taxonomy" id="2100421"/>
    <lineage>
        <taxon>Viruses</taxon>
        <taxon>Duplodnaviria</taxon>
        <taxon>Heunggongvirae</taxon>
        <taxon>Uroviricota</taxon>
        <taxon>Caudoviricetes</taxon>
        <taxon>Peduoviridae</taxon>
        <taxon>Maltschvirus</taxon>
        <taxon>Maltschvirus maltsch</taxon>
    </lineage>
</organism>
<evidence type="ECO:0000313" key="1">
    <source>
        <dbReference type="EMBL" id="CAB4124943.1"/>
    </source>
</evidence>
<evidence type="ECO:0008006" key="2">
    <source>
        <dbReference type="Google" id="ProtNLM"/>
    </source>
</evidence>
<dbReference type="EMBL" id="LR796184">
    <property type="protein sequence ID" value="CAB4124943.1"/>
    <property type="molecule type" value="Genomic_DNA"/>
</dbReference>
<proteinExistence type="predicted"/>
<accession>A0A6J5KVM5</accession>
<protein>
    <recommendedName>
        <fullName evidence="2">DUF2833 domain-containing protein</fullName>
    </recommendedName>
</protein>
<gene>
    <name evidence="1" type="ORF">UFOVP61_49</name>
</gene>